<protein>
    <submittedName>
        <fullName evidence="1">Uncharacterized protein</fullName>
    </submittedName>
</protein>
<sequence length="29" mass="3512">MYYIKSETRGSWTTLPRRNRALQKPIKCN</sequence>
<accession>N6U0W2</accession>
<organism evidence="1">
    <name type="scientific">Dendroctonus ponderosae</name>
    <name type="common">Mountain pine beetle</name>
    <dbReference type="NCBI Taxonomy" id="77166"/>
    <lineage>
        <taxon>Eukaryota</taxon>
        <taxon>Metazoa</taxon>
        <taxon>Ecdysozoa</taxon>
        <taxon>Arthropoda</taxon>
        <taxon>Hexapoda</taxon>
        <taxon>Insecta</taxon>
        <taxon>Pterygota</taxon>
        <taxon>Neoptera</taxon>
        <taxon>Endopterygota</taxon>
        <taxon>Coleoptera</taxon>
        <taxon>Polyphaga</taxon>
        <taxon>Cucujiformia</taxon>
        <taxon>Curculionidae</taxon>
        <taxon>Scolytinae</taxon>
        <taxon>Dendroctonus</taxon>
    </lineage>
</organism>
<feature type="non-terminal residue" evidence="1">
    <location>
        <position position="1"/>
    </location>
</feature>
<proteinExistence type="predicted"/>
<reference evidence="1 3" key="1">
    <citation type="journal article" date="2013" name="Genome Biol.">
        <title>Draft genome of the mountain pine beetle, Dendroctonus ponderosae Hopkins, a major forest pest.</title>
        <authorList>
            <person name="Keeling C.I."/>
            <person name="Yuen M.M."/>
            <person name="Liao N.Y."/>
            <person name="Docking T.R."/>
            <person name="Chan S.K."/>
            <person name="Taylor G.A."/>
            <person name="Palmquist D.L."/>
            <person name="Jackman S.D."/>
            <person name="Nguyen A."/>
            <person name="Li M."/>
            <person name="Henderson H."/>
            <person name="Janes J.K."/>
            <person name="Zhao Y."/>
            <person name="Pandoh P."/>
            <person name="Moore R."/>
            <person name="Sperling F.A."/>
            <person name="Huber D.P."/>
            <person name="Birol I."/>
            <person name="Jones S.J."/>
            <person name="Bohlmann J."/>
        </authorList>
    </citation>
    <scope>NUCLEOTIDE SEQUENCE</scope>
</reference>
<dbReference type="HOGENOM" id="CLU_3410954_0_0_1"/>
<evidence type="ECO:0000313" key="3">
    <source>
        <dbReference type="Proteomes" id="UP000030742"/>
    </source>
</evidence>
<dbReference type="Proteomes" id="UP000030742">
    <property type="component" value="Unassembled WGS sequence"/>
</dbReference>
<name>N6U0W2_DENPD</name>
<dbReference type="AlphaFoldDB" id="N6U0W2"/>
<dbReference type="EMBL" id="KB741077">
    <property type="protein sequence ID" value="ENN74246.1"/>
    <property type="molecule type" value="Genomic_DNA"/>
</dbReference>
<evidence type="ECO:0000313" key="2">
    <source>
        <dbReference type="EMBL" id="ERL86126.1"/>
    </source>
</evidence>
<gene>
    <name evidence="2" type="ORF">D910_03540</name>
    <name evidence="1" type="ORF">YQE_09218</name>
</gene>
<evidence type="ECO:0000313" key="1">
    <source>
        <dbReference type="EMBL" id="ENN74246.1"/>
    </source>
</evidence>
<dbReference type="EMBL" id="KB631792">
    <property type="protein sequence ID" value="ERL86126.1"/>
    <property type="molecule type" value="Genomic_DNA"/>
</dbReference>